<proteinExistence type="predicted"/>
<name>A0AAV7K517_9METZ</name>
<evidence type="ECO:0000313" key="1">
    <source>
        <dbReference type="EMBL" id="KAI6656339.1"/>
    </source>
</evidence>
<protein>
    <submittedName>
        <fullName evidence="1">Uncharacterized protein</fullName>
    </submittedName>
</protein>
<dbReference type="AlphaFoldDB" id="A0AAV7K517"/>
<gene>
    <name evidence="1" type="ORF">LOD99_1139</name>
</gene>
<organism evidence="1 2">
    <name type="scientific">Oopsacas minuta</name>
    <dbReference type="NCBI Taxonomy" id="111878"/>
    <lineage>
        <taxon>Eukaryota</taxon>
        <taxon>Metazoa</taxon>
        <taxon>Porifera</taxon>
        <taxon>Hexactinellida</taxon>
        <taxon>Hexasterophora</taxon>
        <taxon>Lyssacinosida</taxon>
        <taxon>Leucopsacidae</taxon>
        <taxon>Oopsacas</taxon>
    </lineage>
</organism>
<reference evidence="1 2" key="1">
    <citation type="journal article" date="2023" name="BMC Biol.">
        <title>The compact genome of the sponge Oopsacas minuta (Hexactinellida) is lacking key metazoan core genes.</title>
        <authorList>
            <person name="Santini S."/>
            <person name="Schenkelaars Q."/>
            <person name="Jourda C."/>
            <person name="Duchesne M."/>
            <person name="Belahbib H."/>
            <person name="Rocher C."/>
            <person name="Selva M."/>
            <person name="Riesgo A."/>
            <person name="Vervoort M."/>
            <person name="Leys S.P."/>
            <person name="Kodjabachian L."/>
            <person name="Le Bivic A."/>
            <person name="Borchiellini C."/>
            <person name="Claverie J.M."/>
            <person name="Renard E."/>
        </authorList>
    </citation>
    <scope>NUCLEOTIDE SEQUENCE [LARGE SCALE GENOMIC DNA]</scope>
    <source>
        <strain evidence="1">SPO-2</strain>
    </source>
</reference>
<accession>A0AAV7K517</accession>
<sequence length="292" mass="32257">MAGISHTQHKLIKKRLCTKYSNLSLPTDHCSPAYRLSPWPGHTVLTGLRQIFAPIRPRDRGNTSGPSLLYVLGHIDREDDYKYTPKVITELFGGKISLDPRLVRSLEVIPRPLRPLHHISGPRPLTPPAGPISINPSQVVLDAKALIDGSKDALLDRQKRLLKRVRQAPAVLPDLWPSASSEDCSANFKATCLGQPLSGPPLEVSTLLLSLENARNKIKNSSNKRIPKVLGSLSIDARQRNLNGKRARPDADHLVLASSSVSPLTSHSDIISLCNLRESLQKLKQKNKQRIK</sequence>
<dbReference type="EMBL" id="JAKMXF010000144">
    <property type="protein sequence ID" value="KAI6656339.1"/>
    <property type="molecule type" value="Genomic_DNA"/>
</dbReference>
<keyword evidence="2" id="KW-1185">Reference proteome</keyword>
<dbReference type="Proteomes" id="UP001165289">
    <property type="component" value="Unassembled WGS sequence"/>
</dbReference>
<comment type="caution">
    <text evidence="1">The sequence shown here is derived from an EMBL/GenBank/DDBJ whole genome shotgun (WGS) entry which is preliminary data.</text>
</comment>
<evidence type="ECO:0000313" key="2">
    <source>
        <dbReference type="Proteomes" id="UP001165289"/>
    </source>
</evidence>